<reference evidence="1" key="1">
    <citation type="journal article" date="2021" name="Proc. Natl. Acad. Sci. U.S.A.">
        <title>A Catalog of Tens of Thousands of Viruses from Human Metagenomes Reveals Hidden Associations with Chronic Diseases.</title>
        <authorList>
            <person name="Tisza M.J."/>
            <person name="Buck C.B."/>
        </authorList>
    </citation>
    <scope>NUCLEOTIDE SEQUENCE</scope>
    <source>
        <strain evidence="1">CtoRD1</strain>
    </source>
</reference>
<proteinExistence type="predicted"/>
<name>A0A8S5QF77_9CAUD</name>
<evidence type="ECO:0000313" key="1">
    <source>
        <dbReference type="EMBL" id="DAE17531.1"/>
    </source>
</evidence>
<protein>
    <submittedName>
        <fullName evidence="1">Holliday-junction resolvase-like of SPT6</fullName>
    </submittedName>
</protein>
<accession>A0A8S5QF77</accession>
<organism evidence="1">
    <name type="scientific">Siphoviridae sp. ctoRD1</name>
    <dbReference type="NCBI Taxonomy" id="2825669"/>
    <lineage>
        <taxon>Viruses</taxon>
        <taxon>Duplodnaviria</taxon>
        <taxon>Heunggongvirae</taxon>
        <taxon>Uroviricota</taxon>
        <taxon>Caudoviricetes</taxon>
    </lineage>
</organism>
<dbReference type="EMBL" id="BK015641">
    <property type="protein sequence ID" value="DAE17531.1"/>
    <property type="molecule type" value="Genomic_DNA"/>
</dbReference>
<sequence>MLDSEHPEGPYISRVARECARFYQDPKNIQAFQEWLAKKKKEEADHGDE</sequence>